<accession>A0ABR2MJ40</accession>
<name>A0ABR2MJ40_9ASPA</name>
<feature type="region of interest" description="Disordered" evidence="1">
    <location>
        <begin position="41"/>
        <end position="127"/>
    </location>
</feature>
<comment type="caution">
    <text evidence="2">The sequence shown here is derived from an EMBL/GenBank/DDBJ whole genome shotgun (WGS) entry which is preliminary data.</text>
</comment>
<reference evidence="2 3" key="1">
    <citation type="journal article" date="2022" name="Nat. Plants">
        <title>Genomes of leafy and leafless Platanthera orchids illuminate the evolution of mycoheterotrophy.</title>
        <authorList>
            <person name="Li M.H."/>
            <person name="Liu K.W."/>
            <person name="Li Z."/>
            <person name="Lu H.C."/>
            <person name="Ye Q.L."/>
            <person name="Zhang D."/>
            <person name="Wang J.Y."/>
            <person name="Li Y.F."/>
            <person name="Zhong Z.M."/>
            <person name="Liu X."/>
            <person name="Yu X."/>
            <person name="Liu D.K."/>
            <person name="Tu X.D."/>
            <person name="Liu B."/>
            <person name="Hao Y."/>
            <person name="Liao X.Y."/>
            <person name="Jiang Y.T."/>
            <person name="Sun W.H."/>
            <person name="Chen J."/>
            <person name="Chen Y.Q."/>
            <person name="Ai Y."/>
            <person name="Zhai J.W."/>
            <person name="Wu S.S."/>
            <person name="Zhou Z."/>
            <person name="Hsiao Y.Y."/>
            <person name="Wu W.L."/>
            <person name="Chen Y.Y."/>
            <person name="Lin Y.F."/>
            <person name="Hsu J.L."/>
            <person name="Li C.Y."/>
            <person name="Wang Z.W."/>
            <person name="Zhao X."/>
            <person name="Zhong W.Y."/>
            <person name="Ma X.K."/>
            <person name="Ma L."/>
            <person name="Huang J."/>
            <person name="Chen G.Z."/>
            <person name="Huang M.Z."/>
            <person name="Huang L."/>
            <person name="Peng D.H."/>
            <person name="Luo Y.B."/>
            <person name="Zou S.Q."/>
            <person name="Chen S.P."/>
            <person name="Lan S."/>
            <person name="Tsai W.C."/>
            <person name="Van de Peer Y."/>
            <person name="Liu Z.J."/>
        </authorList>
    </citation>
    <scope>NUCLEOTIDE SEQUENCE [LARGE SCALE GENOMIC DNA]</scope>
    <source>
        <strain evidence="2">Lor288</strain>
    </source>
</reference>
<gene>
    <name evidence="2" type="ORF">KSP40_PGU005351</name>
</gene>
<protein>
    <submittedName>
        <fullName evidence="2">Uncharacterized protein</fullName>
    </submittedName>
</protein>
<proteinExistence type="predicted"/>
<sequence length="127" mass="13360">MLYYIKLIHNANLNTSADSDHRSGHGIYGKSPISLKRALNSSSTAGIGGNERRGMQPSGRLALPSIPHAQAHPHALRQGTQTINANGGHDGQPSRRVTAASPGQPHMQASGGGKSQAGLNSYDGRFR</sequence>
<evidence type="ECO:0000313" key="3">
    <source>
        <dbReference type="Proteomes" id="UP001412067"/>
    </source>
</evidence>
<keyword evidence="3" id="KW-1185">Reference proteome</keyword>
<organism evidence="2 3">
    <name type="scientific">Platanthera guangdongensis</name>
    <dbReference type="NCBI Taxonomy" id="2320717"/>
    <lineage>
        <taxon>Eukaryota</taxon>
        <taxon>Viridiplantae</taxon>
        <taxon>Streptophyta</taxon>
        <taxon>Embryophyta</taxon>
        <taxon>Tracheophyta</taxon>
        <taxon>Spermatophyta</taxon>
        <taxon>Magnoliopsida</taxon>
        <taxon>Liliopsida</taxon>
        <taxon>Asparagales</taxon>
        <taxon>Orchidaceae</taxon>
        <taxon>Orchidoideae</taxon>
        <taxon>Orchideae</taxon>
        <taxon>Orchidinae</taxon>
        <taxon>Platanthera</taxon>
    </lineage>
</organism>
<dbReference type="EMBL" id="JBBWWR010000007">
    <property type="protein sequence ID" value="KAK8964081.1"/>
    <property type="molecule type" value="Genomic_DNA"/>
</dbReference>
<evidence type="ECO:0000313" key="2">
    <source>
        <dbReference type="EMBL" id="KAK8964081.1"/>
    </source>
</evidence>
<dbReference type="Proteomes" id="UP001412067">
    <property type="component" value="Unassembled WGS sequence"/>
</dbReference>
<evidence type="ECO:0000256" key="1">
    <source>
        <dbReference type="SAM" id="MobiDB-lite"/>
    </source>
</evidence>